<comment type="caution">
    <text evidence="1">The sequence shown here is derived from an EMBL/GenBank/DDBJ whole genome shotgun (WGS) entry which is preliminary data.</text>
</comment>
<dbReference type="AlphaFoldDB" id="A0A926VIC9"/>
<organism evidence="1 2">
    <name type="scientific">Aerosakkonema funiforme FACHB-1375</name>
    <dbReference type="NCBI Taxonomy" id="2949571"/>
    <lineage>
        <taxon>Bacteria</taxon>
        <taxon>Bacillati</taxon>
        <taxon>Cyanobacteriota</taxon>
        <taxon>Cyanophyceae</taxon>
        <taxon>Oscillatoriophycideae</taxon>
        <taxon>Aerosakkonematales</taxon>
        <taxon>Aerosakkonemataceae</taxon>
        <taxon>Aerosakkonema</taxon>
    </lineage>
</organism>
<protein>
    <submittedName>
        <fullName evidence="1">Uncharacterized protein</fullName>
    </submittedName>
</protein>
<accession>A0A926VIC9</accession>
<reference evidence="1" key="1">
    <citation type="journal article" date="2015" name="ISME J.">
        <title>Draft Genome Sequence of Streptomyces incarnatus NRRL8089, which Produces the Nucleoside Antibiotic Sinefungin.</title>
        <authorList>
            <person name="Oshima K."/>
            <person name="Hattori M."/>
            <person name="Shimizu H."/>
            <person name="Fukuda K."/>
            <person name="Nemoto M."/>
            <person name="Inagaki K."/>
            <person name="Tamura T."/>
        </authorList>
    </citation>
    <scope>NUCLEOTIDE SEQUENCE</scope>
    <source>
        <strain evidence="1">FACHB-1375</strain>
    </source>
</reference>
<keyword evidence="2" id="KW-1185">Reference proteome</keyword>
<evidence type="ECO:0000313" key="2">
    <source>
        <dbReference type="Proteomes" id="UP000641646"/>
    </source>
</evidence>
<name>A0A926VIC9_9CYAN</name>
<reference evidence="1" key="2">
    <citation type="submission" date="2020-08" db="EMBL/GenBank/DDBJ databases">
        <authorList>
            <person name="Chen M."/>
            <person name="Teng W."/>
            <person name="Zhao L."/>
            <person name="Hu C."/>
            <person name="Zhou Y."/>
            <person name="Han B."/>
            <person name="Song L."/>
            <person name="Shu W."/>
        </authorList>
    </citation>
    <scope>NUCLEOTIDE SEQUENCE</scope>
    <source>
        <strain evidence="1">FACHB-1375</strain>
    </source>
</reference>
<dbReference type="Proteomes" id="UP000641646">
    <property type="component" value="Unassembled WGS sequence"/>
</dbReference>
<dbReference type="RefSeq" id="WP_190470519.1">
    <property type="nucleotide sequence ID" value="NZ_JACJPW010000079.1"/>
</dbReference>
<evidence type="ECO:0000313" key="1">
    <source>
        <dbReference type="EMBL" id="MBD2184339.1"/>
    </source>
</evidence>
<gene>
    <name evidence="1" type="ORF">H6G03_25270</name>
</gene>
<dbReference type="EMBL" id="JACJPW010000079">
    <property type="protein sequence ID" value="MBD2184339.1"/>
    <property type="molecule type" value="Genomic_DNA"/>
</dbReference>
<sequence>MPPDTKVLILGRLKRAIVRTLRSRVAVKLCKALLVVELTLSGKRLFCPYDGQFFSGFLLPYCQSIIEMPNV</sequence>
<proteinExistence type="predicted"/>